<evidence type="ECO:0000313" key="2">
    <source>
        <dbReference type="EMBL" id="OEY86578.1"/>
    </source>
</evidence>
<organism evidence="2 3">
    <name type="scientific">Wolbachia pipientis</name>
    <dbReference type="NCBI Taxonomy" id="955"/>
    <lineage>
        <taxon>Bacteria</taxon>
        <taxon>Pseudomonadati</taxon>
        <taxon>Pseudomonadota</taxon>
        <taxon>Alphaproteobacteria</taxon>
        <taxon>Rickettsiales</taxon>
        <taxon>Anaplasmataceae</taxon>
        <taxon>Wolbachieae</taxon>
        <taxon>Wolbachia</taxon>
    </lineage>
</organism>
<comment type="caution">
    <text evidence="2">The sequence shown here is derived from an EMBL/GenBank/DDBJ whole genome shotgun (WGS) entry which is preliminary data.</text>
</comment>
<keyword evidence="1" id="KW-0472">Membrane</keyword>
<sequence length="131" mass="14634">MVFLYLVAVSATIVVASHDKLHNQPLLILILTSLTLTNSLIFIGGLITARTELKLIECELFGSSPLGGIGLAYFNQKVDWPLFQLGLPAIFFIIGSYLLRKQKDDKFNENILFVKAGFTEHGIMTNILFLY</sequence>
<dbReference type="AlphaFoldDB" id="A0A1E7QJD2"/>
<keyword evidence="1" id="KW-1133">Transmembrane helix</keyword>
<dbReference type="RefSeq" id="WP_070065195.1">
    <property type="nucleotide sequence ID" value="NZ_MJMG01000008.1"/>
</dbReference>
<feature type="transmembrane region" description="Helical" evidence="1">
    <location>
        <begin position="80"/>
        <end position="99"/>
    </location>
</feature>
<evidence type="ECO:0000256" key="1">
    <source>
        <dbReference type="SAM" id="Phobius"/>
    </source>
</evidence>
<protein>
    <submittedName>
        <fullName evidence="2">Uncharacterized protein</fullName>
    </submittedName>
</protein>
<dbReference type="EMBL" id="MJMG01000008">
    <property type="protein sequence ID" value="OEY86578.1"/>
    <property type="molecule type" value="Genomic_DNA"/>
</dbReference>
<keyword evidence="1" id="KW-0812">Transmembrane</keyword>
<accession>A0A1E7QJD2</accession>
<evidence type="ECO:0000313" key="3">
    <source>
        <dbReference type="Proteomes" id="UP000175679"/>
    </source>
</evidence>
<reference evidence="2 3" key="1">
    <citation type="submission" date="2016-09" db="EMBL/GenBank/DDBJ databases">
        <title>Genomic evidence for plant-parasitic nematodes as the earliest Wolbachia hosts.</title>
        <authorList>
            <person name="Brown A.M."/>
            <person name="Wasala S.K."/>
            <person name="Howe D.K."/>
            <person name="Peetz A.B."/>
            <person name="Zasada I.A."/>
            <person name="Denver D.R."/>
        </authorList>
    </citation>
    <scope>NUCLEOTIDE SEQUENCE [LARGE SCALE GENOMIC DNA]</scope>
    <source>
        <strain evidence="3">wPpe</strain>
    </source>
</reference>
<gene>
    <name evidence="2" type="ORF">BIY23_03400</name>
</gene>
<feature type="transmembrane region" description="Helical" evidence="1">
    <location>
        <begin position="26"/>
        <end position="48"/>
    </location>
</feature>
<proteinExistence type="predicted"/>
<dbReference type="Proteomes" id="UP000175679">
    <property type="component" value="Unassembled WGS sequence"/>
</dbReference>
<name>A0A1E7QJD2_WOLPI</name>
<keyword evidence="3" id="KW-1185">Reference proteome</keyword>